<evidence type="ECO:0000256" key="1">
    <source>
        <dbReference type="SAM" id="Phobius"/>
    </source>
</evidence>
<feature type="transmembrane region" description="Helical" evidence="1">
    <location>
        <begin position="110"/>
        <end position="127"/>
    </location>
</feature>
<evidence type="ECO:0008006" key="4">
    <source>
        <dbReference type="Google" id="ProtNLM"/>
    </source>
</evidence>
<evidence type="ECO:0000313" key="2">
    <source>
        <dbReference type="EMBL" id="MDO1444667.1"/>
    </source>
</evidence>
<gene>
    <name evidence="2" type="ORF">Q0590_00315</name>
</gene>
<dbReference type="EMBL" id="JAUKPO010000001">
    <property type="protein sequence ID" value="MDO1444667.1"/>
    <property type="molecule type" value="Genomic_DNA"/>
</dbReference>
<comment type="caution">
    <text evidence="2">The sequence shown here is derived from an EMBL/GenBank/DDBJ whole genome shotgun (WGS) entry which is preliminary data.</text>
</comment>
<feature type="transmembrane region" description="Helical" evidence="1">
    <location>
        <begin position="64"/>
        <end position="83"/>
    </location>
</feature>
<reference evidence="2" key="1">
    <citation type="submission" date="2023-07" db="EMBL/GenBank/DDBJ databases">
        <title>The genome sequence of Rhodocytophaga aerolata KACC 12507.</title>
        <authorList>
            <person name="Zhang X."/>
        </authorList>
    </citation>
    <scope>NUCLEOTIDE SEQUENCE</scope>
    <source>
        <strain evidence="2">KACC 12507</strain>
    </source>
</reference>
<sequence length="168" mass="18473">MYIPTQAESLSGYYLRFLRNESIFQSLVSLVYVFCGILSFYNLALAFQKFADGDAHAGANARNWCLSLLLIAACTFFLSTLMADSNSIAKINLGDALRQVTGSMNSTFDVISQLVYVTCGIIGLMVLPGKFRALQEGHRHAGRSITSWGLGLVSVVSIVFIIHQVFFQ</sequence>
<keyword evidence="1" id="KW-1133">Transmembrane helix</keyword>
<evidence type="ECO:0000313" key="3">
    <source>
        <dbReference type="Proteomes" id="UP001168528"/>
    </source>
</evidence>
<accession>A0ABT8QXV4</accession>
<keyword evidence="1" id="KW-0812">Transmembrane</keyword>
<name>A0ABT8QXV4_9BACT</name>
<feature type="transmembrane region" description="Helical" evidence="1">
    <location>
        <begin position="148"/>
        <end position="167"/>
    </location>
</feature>
<feature type="transmembrane region" description="Helical" evidence="1">
    <location>
        <begin position="23"/>
        <end position="43"/>
    </location>
</feature>
<dbReference type="Proteomes" id="UP001168528">
    <property type="component" value="Unassembled WGS sequence"/>
</dbReference>
<organism evidence="2 3">
    <name type="scientific">Rhodocytophaga aerolata</name>
    <dbReference type="NCBI Taxonomy" id="455078"/>
    <lineage>
        <taxon>Bacteria</taxon>
        <taxon>Pseudomonadati</taxon>
        <taxon>Bacteroidota</taxon>
        <taxon>Cytophagia</taxon>
        <taxon>Cytophagales</taxon>
        <taxon>Rhodocytophagaceae</taxon>
        <taxon>Rhodocytophaga</taxon>
    </lineage>
</organism>
<dbReference type="RefSeq" id="WP_302035471.1">
    <property type="nucleotide sequence ID" value="NZ_JAUKPO010000001.1"/>
</dbReference>
<protein>
    <recommendedName>
        <fullName evidence="4">DUF4134 domain-containing protein</fullName>
    </recommendedName>
</protein>
<keyword evidence="3" id="KW-1185">Reference proteome</keyword>
<proteinExistence type="predicted"/>
<keyword evidence="1" id="KW-0472">Membrane</keyword>